<evidence type="ECO:0008006" key="3">
    <source>
        <dbReference type="Google" id="ProtNLM"/>
    </source>
</evidence>
<reference evidence="2" key="1">
    <citation type="journal article" date="2011" name="Genome Res.">
        <title>Phylogeny-wide analysis of social amoeba genomes highlights ancient origins for complex intercellular communication.</title>
        <authorList>
            <person name="Heidel A.J."/>
            <person name="Lawal H.M."/>
            <person name="Felder M."/>
            <person name="Schilde C."/>
            <person name="Helps N.R."/>
            <person name="Tunggal B."/>
            <person name="Rivero F."/>
            <person name="John U."/>
            <person name="Schleicher M."/>
            <person name="Eichinger L."/>
            <person name="Platzer M."/>
            <person name="Noegel A.A."/>
            <person name="Schaap P."/>
            <person name="Gloeckner G."/>
        </authorList>
    </citation>
    <scope>NUCLEOTIDE SEQUENCE [LARGE SCALE GENOMIC DNA]</scope>
    <source>
        <strain evidence="2">SH3</strain>
    </source>
</reference>
<dbReference type="PANTHER" id="PTHR46586">
    <property type="entry name" value="ANKYRIN REPEAT-CONTAINING PROTEIN"/>
    <property type="match status" value="1"/>
</dbReference>
<dbReference type="KEGG" id="dfa:DFA_04196"/>
<protein>
    <recommendedName>
        <fullName evidence="3">Ankyrin repeat-containing protein</fullName>
    </recommendedName>
</protein>
<evidence type="ECO:0000313" key="2">
    <source>
        <dbReference type="Proteomes" id="UP000007797"/>
    </source>
</evidence>
<dbReference type="Pfam" id="PF12796">
    <property type="entry name" value="Ank_2"/>
    <property type="match status" value="1"/>
</dbReference>
<name>F4Q1J9_CACFS</name>
<dbReference type="AlphaFoldDB" id="F4Q1J9"/>
<dbReference type="PANTHER" id="PTHR46586:SF3">
    <property type="entry name" value="ANKYRIN REPEAT-CONTAINING PROTEIN"/>
    <property type="match status" value="1"/>
</dbReference>
<dbReference type="SMART" id="SM00248">
    <property type="entry name" value="ANK"/>
    <property type="match status" value="3"/>
</dbReference>
<dbReference type="InterPro" id="IPR036770">
    <property type="entry name" value="Ankyrin_rpt-contain_sf"/>
</dbReference>
<dbReference type="Gene3D" id="1.25.40.20">
    <property type="entry name" value="Ankyrin repeat-containing domain"/>
    <property type="match status" value="2"/>
</dbReference>
<dbReference type="RefSeq" id="XP_004366604.1">
    <property type="nucleotide sequence ID" value="XM_004366547.1"/>
</dbReference>
<evidence type="ECO:0000313" key="1">
    <source>
        <dbReference type="EMBL" id="EGG18700.1"/>
    </source>
</evidence>
<dbReference type="InterPro" id="IPR002110">
    <property type="entry name" value="Ankyrin_rpt"/>
</dbReference>
<dbReference type="EMBL" id="GL883018">
    <property type="protein sequence ID" value="EGG18700.1"/>
    <property type="molecule type" value="Genomic_DNA"/>
</dbReference>
<sequence length="292" mass="33197">MTTNLFKNLIFNHVKDIYSMMSGRGSKCGRDIINSPHLEMISRYAMSWNFIKHYLPEKDNVLVKRRWYVISQYCQHENATLDTLIHLLEWSPDYNPQNELEECHQDLFYNVASRGHRDILELLLQRYPNISMNGDPRAMHIASANGHLSTIQLLSSSVEGIECTTDCMDEAASNGHLNVVMYLDQTRSEGCSHNAINWASRNGHFDIVKYLSSHRTEGCTSVAMDRAAENGHFNILEYLHLNRSEGGSTSKAMDSAASNGHYEIVEWLNLNRSEEGCTTDAIDYAAKKKMGI</sequence>
<proteinExistence type="predicted"/>
<dbReference type="OrthoDB" id="76098at2759"/>
<gene>
    <name evidence="1" type="ORF">DFA_04196</name>
</gene>
<dbReference type="GeneID" id="14870555"/>
<organism evidence="1 2">
    <name type="scientific">Cavenderia fasciculata</name>
    <name type="common">Slime mold</name>
    <name type="synonym">Dictyostelium fasciculatum</name>
    <dbReference type="NCBI Taxonomy" id="261658"/>
    <lineage>
        <taxon>Eukaryota</taxon>
        <taxon>Amoebozoa</taxon>
        <taxon>Evosea</taxon>
        <taxon>Eumycetozoa</taxon>
        <taxon>Dictyostelia</taxon>
        <taxon>Acytosteliales</taxon>
        <taxon>Cavenderiaceae</taxon>
        <taxon>Cavenderia</taxon>
    </lineage>
</organism>
<accession>F4Q1J9</accession>
<keyword evidence="2" id="KW-1185">Reference proteome</keyword>
<dbReference type="Proteomes" id="UP000007797">
    <property type="component" value="Unassembled WGS sequence"/>
</dbReference>
<dbReference type="SUPFAM" id="SSF48403">
    <property type="entry name" value="Ankyrin repeat"/>
    <property type="match status" value="1"/>
</dbReference>
<dbReference type="InterPro" id="IPR052050">
    <property type="entry name" value="SecEffector_AnkRepeat"/>
</dbReference>